<evidence type="ECO:0000313" key="3">
    <source>
        <dbReference type="Proteomes" id="UP000244336"/>
    </source>
</evidence>
<protein>
    <submittedName>
        <fullName evidence="2">Uncharacterized protein</fullName>
    </submittedName>
</protein>
<gene>
    <name evidence="2" type="ORF">GQ55_7G169900</name>
</gene>
<dbReference type="Proteomes" id="UP000244336">
    <property type="component" value="Chromosome 7"/>
</dbReference>
<name>A0A2T7CVX7_9POAL</name>
<feature type="chain" id="PRO_5015457437" evidence="1">
    <location>
        <begin position="21"/>
        <end position="52"/>
    </location>
</feature>
<keyword evidence="1" id="KW-0732">Signal</keyword>
<dbReference type="EMBL" id="CM009755">
    <property type="protein sequence ID" value="PUZ47499.1"/>
    <property type="molecule type" value="Genomic_DNA"/>
</dbReference>
<feature type="signal peptide" evidence="1">
    <location>
        <begin position="1"/>
        <end position="20"/>
    </location>
</feature>
<reference evidence="2 3" key="1">
    <citation type="submission" date="2018-04" db="EMBL/GenBank/DDBJ databases">
        <title>WGS assembly of Panicum hallii var. hallii HAL2.</title>
        <authorList>
            <person name="Lovell J."/>
            <person name="Jenkins J."/>
            <person name="Lowry D."/>
            <person name="Mamidi S."/>
            <person name="Sreedasyam A."/>
            <person name="Weng X."/>
            <person name="Barry K."/>
            <person name="Bonette J."/>
            <person name="Campitelli B."/>
            <person name="Daum C."/>
            <person name="Gordon S."/>
            <person name="Gould B."/>
            <person name="Lipzen A."/>
            <person name="MacQueen A."/>
            <person name="Palacio-Mejia J."/>
            <person name="Plott C."/>
            <person name="Shakirov E."/>
            <person name="Shu S."/>
            <person name="Yoshinaga Y."/>
            <person name="Zane M."/>
            <person name="Rokhsar D."/>
            <person name="Grimwood J."/>
            <person name="Schmutz J."/>
            <person name="Juenger T."/>
        </authorList>
    </citation>
    <scope>NUCLEOTIDE SEQUENCE [LARGE SCALE GENOMIC DNA]</scope>
    <source>
        <strain evidence="3">cv. HAL2</strain>
    </source>
</reference>
<proteinExistence type="predicted"/>
<keyword evidence="3" id="KW-1185">Reference proteome</keyword>
<evidence type="ECO:0000256" key="1">
    <source>
        <dbReference type="SAM" id="SignalP"/>
    </source>
</evidence>
<sequence length="52" mass="5802">MPLQMTTCFIFSVKINLSLFAVSTVGGNYEFLNCHAYTCTSVKKAKLPNKQI</sequence>
<accession>A0A2T7CVX7</accession>
<organism evidence="2 3">
    <name type="scientific">Panicum hallii var. hallii</name>
    <dbReference type="NCBI Taxonomy" id="1504633"/>
    <lineage>
        <taxon>Eukaryota</taxon>
        <taxon>Viridiplantae</taxon>
        <taxon>Streptophyta</taxon>
        <taxon>Embryophyta</taxon>
        <taxon>Tracheophyta</taxon>
        <taxon>Spermatophyta</taxon>
        <taxon>Magnoliopsida</taxon>
        <taxon>Liliopsida</taxon>
        <taxon>Poales</taxon>
        <taxon>Poaceae</taxon>
        <taxon>PACMAD clade</taxon>
        <taxon>Panicoideae</taxon>
        <taxon>Panicodae</taxon>
        <taxon>Paniceae</taxon>
        <taxon>Panicinae</taxon>
        <taxon>Panicum</taxon>
        <taxon>Panicum sect. Panicum</taxon>
    </lineage>
</organism>
<evidence type="ECO:0000313" key="2">
    <source>
        <dbReference type="EMBL" id="PUZ47499.1"/>
    </source>
</evidence>
<dbReference type="AlphaFoldDB" id="A0A2T7CVX7"/>
<dbReference type="Gramene" id="PUZ47499">
    <property type="protein sequence ID" value="PUZ47499"/>
    <property type="gene ID" value="GQ55_7G169900"/>
</dbReference>